<evidence type="ECO:0000259" key="5">
    <source>
        <dbReference type="PROSITE" id="PS51800"/>
    </source>
</evidence>
<dbReference type="Proteomes" id="UP000708208">
    <property type="component" value="Unassembled WGS sequence"/>
</dbReference>
<keyword evidence="7" id="KW-1185">Reference proteome</keyword>
<proteinExistence type="predicted"/>
<evidence type="ECO:0000313" key="7">
    <source>
        <dbReference type="Proteomes" id="UP000708208"/>
    </source>
</evidence>
<feature type="region of interest" description="Disordered" evidence="4">
    <location>
        <begin position="203"/>
        <end position="241"/>
    </location>
</feature>
<reference evidence="6" key="1">
    <citation type="submission" date="2021-06" db="EMBL/GenBank/DDBJ databases">
        <authorList>
            <person name="Hodson N. C."/>
            <person name="Mongue J. A."/>
            <person name="Jaron S. K."/>
        </authorList>
    </citation>
    <scope>NUCLEOTIDE SEQUENCE</scope>
</reference>
<feature type="domain" description="CHHC U11-48K-type" evidence="5">
    <location>
        <begin position="20"/>
        <end position="47"/>
    </location>
</feature>
<dbReference type="PANTHER" id="PTHR21402:SF5">
    <property type="entry name" value="GAMETOCYTE SPECIFIC FACTOR 1"/>
    <property type="match status" value="1"/>
</dbReference>
<evidence type="ECO:0000256" key="2">
    <source>
        <dbReference type="ARBA" id="ARBA00022771"/>
    </source>
</evidence>
<name>A0A8J2PZJ7_9HEXA</name>
<gene>
    <name evidence="6" type="ORF">AFUS01_LOCUS43804</name>
</gene>
<sequence>MDMVPEESPKPFNLAPGEIFIQCPYNQSHHITDARLMVHLQRCRRNYIMAQEAKGHEVEFSFCRFNYVHQVPRVEIAFHEKHCDDQFSVLKHMSFHSSNEFTKFKQSKRAQMADQAKTLEENVEEQEVWDMSGPGFKYDPSLKLQNQPILHLPNNVTWSERQAYRKEHHLRFIAQVTKKTNPEKGDEVDTCKDETTFVTKNVTERDADKKTEDYPSNRVNDGDSRVVTQSGQGGTDTGSVTKVDTRETTTKTGSCDNTLILNDSCFF</sequence>
<dbReference type="AlphaFoldDB" id="A0A8J2PZJ7"/>
<organism evidence="6 7">
    <name type="scientific">Allacma fusca</name>
    <dbReference type="NCBI Taxonomy" id="39272"/>
    <lineage>
        <taxon>Eukaryota</taxon>
        <taxon>Metazoa</taxon>
        <taxon>Ecdysozoa</taxon>
        <taxon>Arthropoda</taxon>
        <taxon>Hexapoda</taxon>
        <taxon>Collembola</taxon>
        <taxon>Symphypleona</taxon>
        <taxon>Sminthuridae</taxon>
        <taxon>Allacma</taxon>
    </lineage>
</organism>
<dbReference type="PANTHER" id="PTHR21402">
    <property type="entry name" value="GAMETOCYTE SPECIFIC FACTOR 1-RELATED"/>
    <property type="match status" value="1"/>
</dbReference>
<keyword evidence="3" id="KW-0862">Zinc</keyword>
<dbReference type="PROSITE" id="PS51800">
    <property type="entry name" value="ZF_CHHC_U11_48K"/>
    <property type="match status" value="1"/>
</dbReference>
<comment type="caution">
    <text evidence="6">The sequence shown here is derived from an EMBL/GenBank/DDBJ whole genome shotgun (WGS) entry which is preliminary data.</text>
</comment>
<dbReference type="OrthoDB" id="5839404at2759"/>
<dbReference type="InterPro" id="IPR022776">
    <property type="entry name" value="TRM13/UPF0224_CHHC_Znf_dom"/>
</dbReference>
<evidence type="ECO:0000256" key="3">
    <source>
        <dbReference type="ARBA" id="ARBA00022833"/>
    </source>
</evidence>
<protein>
    <recommendedName>
        <fullName evidence="5">CHHC U11-48K-type domain-containing protein</fullName>
    </recommendedName>
</protein>
<dbReference type="EMBL" id="CAJVCH010570174">
    <property type="protein sequence ID" value="CAG7834282.1"/>
    <property type="molecule type" value="Genomic_DNA"/>
</dbReference>
<keyword evidence="1" id="KW-0479">Metal-binding</keyword>
<feature type="compositionally biased region" description="Basic and acidic residues" evidence="4">
    <location>
        <begin position="203"/>
        <end position="224"/>
    </location>
</feature>
<evidence type="ECO:0000313" key="6">
    <source>
        <dbReference type="EMBL" id="CAG7834282.1"/>
    </source>
</evidence>
<evidence type="ECO:0000256" key="1">
    <source>
        <dbReference type="ARBA" id="ARBA00022723"/>
    </source>
</evidence>
<accession>A0A8J2PZJ7</accession>
<dbReference type="InterPro" id="IPR051591">
    <property type="entry name" value="UPF0224_FAM112_RNA_Proc"/>
</dbReference>
<evidence type="ECO:0000256" key="4">
    <source>
        <dbReference type="SAM" id="MobiDB-lite"/>
    </source>
</evidence>
<dbReference type="GO" id="GO:0008270">
    <property type="term" value="F:zinc ion binding"/>
    <property type="evidence" value="ECO:0007669"/>
    <property type="project" value="UniProtKB-KW"/>
</dbReference>
<dbReference type="Pfam" id="PF05253">
    <property type="entry name" value="zf-U11-48K"/>
    <property type="match status" value="1"/>
</dbReference>
<keyword evidence="2" id="KW-0863">Zinc-finger</keyword>